<evidence type="ECO:0000313" key="10">
    <source>
        <dbReference type="Proteomes" id="UP001597145"/>
    </source>
</evidence>
<comment type="similarity">
    <text evidence="6">Belongs to the MIP/aquaporin (TC 1.A.8) family.</text>
</comment>
<reference evidence="10" key="1">
    <citation type="journal article" date="2019" name="Int. J. Syst. Evol. Microbiol.">
        <title>The Global Catalogue of Microorganisms (GCM) 10K type strain sequencing project: providing services to taxonomists for standard genome sequencing and annotation.</title>
        <authorList>
            <consortium name="The Broad Institute Genomics Platform"/>
            <consortium name="The Broad Institute Genome Sequencing Center for Infectious Disease"/>
            <person name="Wu L."/>
            <person name="Ma J."/>
        </authorList>
    </citation>
    <scope>NUCLEOTIDE SEQUENCE [LARGE SCALE GENOMIC DNA]</scope>
    <source>
        <strain evidence="10">JCM 12165</strain>
    </source>
</reference>
<sequence>MQKQAGKSWREAAFTGRRQTTLSPGAIASHSALEGILSFFLLFGATSIIRWVVGPSFISSKVSEGHWRLLIVGLSVGLLISVLILSRPGRISGGHMNPAISFAMWRFGVFPGHMVFPYVIAQFGGSVAGVVAARYVWGATTEEPPVTFAVLQPAAGWTSAGLFAVEAISTGIVIYAVGYFLQSPRLAPLVPWLAGLLTGAAIVLLGNVTGASMNPVRQLGPALFSGQYSFLWVYLIAPMVGAFAAAFFLDAARRRSTVLTHRLCGTQEDGSSVSSTGKGTPPTDAKPDSAGPHTKHWKRSAVGGRD</sequence>
<name>A0ABW4FWF3_9PSEU</name>
<keyword evidence="2 6" id="KW-0813">Transport</keyword>
<dbReference type="PANTHER" id="PTHR45724">
    <property type="entry name" value="AQUAPORIN NIP2-1"/>
    <property type="match status" value="1"/>
</dbReference>
<protein>
    <submittedName>
        <fullName evidence="9">MIP/aquaporin family protein</fullName>
    </submittedName>
</protein>
<comment type="caution">
    <text evidence="9">The sequence shown here is derived from an EMBL/GenBank/DDBJ whole genome shotgun (WGS) entry which is preliminary data.</text>
</comment>
<dbReference type="EMBL" id="JBHUCP010000045">
    <property type="protein sequence ID" value="MFD1534835.1"/>
    <property type="molecule type" value="Genomic_DNA"/>
</dbReference>
<dbReference type="InterPro" id="IPR034294">
    <property type="entry name" value="Aquaporin_transptr"/>
</dbReference>
<dbReference type="SUPFAM" id="SSF81338">
    <property type="entry name" value="Aquaporin-like"/>
    <property type="match status" value="1"/>
</dbReference>
<evidence type="ECO:0000256" key="3">
    <source>
        <dbReference type="ARBA" id="ARBA00022692"/>
    </source>
</evidence>
<evidence type="ECO:0000256" key="1">
    <source>
        <dbReference type="ARBA" id="ARBA00004141"/>
    </source>
</evidence>
<dbReference type="PANTHER" id="PTHR45724:SF13">
    <property type="entry name" value="AQUAPORIN NIP1-1-RELATED"/>
    <property type="match status" value="1"/>
</dbReference>
<gene>
    <name evidence="9" type="ORF">ACFSCY_36015</name>
</gene>
<feature type="transmembrane region" description="Helical" evidence="8">
    <location>
        <begin position="189"/>
        <end position="209"/>
    </location>
</feature>
<keyword evidence="10" id="KW-1185">Reference proteome</keyword>
<evidence type="ECO:0000256" key="8">
    <source>
        <dbReference type="SAM" id="Phobius"/>
    </source>
</evidence>
<dbReference type="InterPro" id="IPR023271">
    <property type="entry name" value="Aquaporin-like"/>
</dbReference>
<feature type="region of interest" description="Disordered" evidence="7">
    <location>
        <begin position="267"/>
        <end position="306"/>
    </location>
</feature>
<comment type="subcellular location">
    <subcellularLocation>
        <location evidence="1">Membrane</location>
        <topology evidence="1">Multi-pass membrane protein</topology>
    </subcellularLocation>
</comment>
<dbReference type="InterPro" id="IPR000425">
    <property type="entry name" value="MIP"/>
</dbReference>
<dbReference type="InterPro" id="IPR022357">
    <property type="entry name" value="MIP_CS"/>
</dbReference>
<evidence type="ECO:0000256" key="5">
    <source>
        <dbReference type="ARBA" id="ARBA00023136"/>
    </source>
</evidence>
<keyword evidence="5 8" id="KW-0472">Membrane</keyword>
<evidence type="ECO:0000256" key="6">
    <source>
        <dbReference type="RuleBase" id="RU000477"/>
    </source>
</evidence>
<feature type="transmembrane region" description="Helical" evidence="8">
    <location>
        <begin position="157"/>
        <end position="177"/>
    </location>
</feature>
<organism evidence="9 10">
    <name type="scientific">Pseudonocardia aurantiaca</name>
    <dbReference type="NCBI Taxonomy" id="75290"/>
    <lineage>
        <taxon>Bacteria</taxon>
        <taxon>Bacillati</taxon>
        <taxon>Actinomycetota</taxon>
        <taxon>Actinomycetes</taxon>
        <taxon>Pseudonocardiales</taxon>
        <taxon>Pseudonocardiaceae</taxon>
        <taxon>Pseudonocardia</taxon>
    </lineage>
</organism>
<keyword evidence="4 8" id="KW-1133">Transmembrane helix</keyword>
<feature type="transmembrane region" description="Helical" evidence="8">
    <location>
        <begin position="65"/>
        <end position="86"/>
    </location>
</feature>
<proteinExistence type="inferred from homology"/>
<dbReference type="RefSeq" id="WP_343982594.1">
    <property type="nucleotide sequence ID" value="NZ_BAAAJG010000015.1"/>
</dbReference>
<feature type="transmembrane region" description="Helical" evidence="8">
    <location>
        <begin position="32"/>
        <end position="53"/>
    </location>
</feature>
<evidence type="ECO:0000313" key="9">
    <source>
        <dbReference type="EMBL" id="MFD1534835.1"/>
    </source>
</evidence>
<dbReference type="Gene3D" id="1.20.1080.10">
    <property type="entry name" value="Glycerol uptake facilitator protein"/>
    <property type="match status" value="1"/>
</dbReference>
<dbReference type="Proteomes" id="UP001597145">
    <property type="component" value="Unassembled WGS sequence"/>
</dbReference>
<evidence type="ECO:0000256" key="4">
    <source>
        <dbReference type="ARBA" id="ARBA00022989"/>
    </source>
</evidence>
<accession>A0ABW4FWF3</accession>
<keyword evidence="3 6" id="KW-0812">Transmembrane</keyword>
<dbReference type="Pfam" id="PF00230">
    <property type="entry name" value="MIP"/>
    <property type="match status" value="1"/>
</dbReference>
<feature type="compositionally biased region" description="Polar residues" evidence="7">
    <location>
        <begin position="268"/>
        <end position="278"/>
    </location>
</feature>
<dbReference type="PROSITE" id="PS00221">
    <property type="entry name" value="MIP"/>
    <property type="match status" value="1"/>
</dbReference>
<dbReference type="PRINTS" id="PR00783">
    <property type="entry name" value="MINTRINSICP"/>
</dbReference>
<evidence type="ECO:0000256" key="2">
    <source>
        <dbReference type="ARBA" id="ARBA00022448"/>
    </source>
</evidence>
<feature type="transmembrane region" description="Helical" evidence="8">
    <location>
        <begin position="115"/>
        <end position="137"/>
    </location>
</feature>
<evidence type="ECO:0000256" key="7">
    <source>
        <dbReference type="SAM" id="MobiDB-lite"/>
    </source>
</evidence>
<feature type="transmembrane region" description="Helical" evidence="8">
    <location>
        <begin position="229"/>
        <end position="249"/>
    </location>
</feature>